<evidence type="ECO:0000313" key="5">
    <source>
        <dbReference type="Proteomes" id="UP001549320"/>
    </source>
</evidence>
<keyword evidence="5" id="KW-1185">Reference proteome</keyword>
<protein>
    <submittedName>
        <fullName evidence="4">Uncharacterized membrane protein (DUF4010 family)</fullName>
    </submittedName>
</protein>
<keyword evidence="1" id="KW-1133">Transmembrane helix</keyword>
<dbReference type="PANTHER" id="PTHR39084">
    <property type="entry name" value="MEMBRANE PROTEIN-RELATED"/>
    <property type="match status" value="1"/>
</dbReference>
<feature type="transmembrane region" description="Helical" evidence="1">
    <location>
        <begin position="150"/>
        <end position="168"/>
    </location>
</feature>
<feature type="transmembrane region" description="Helical" evidence="1">
    <location>
        <begin position="337"/>
        <end position="360"/>
    </location>
</feature>
<feature type="transmembrane region" description="Helical" evidence="1">
    <location>
        <begin position="44"/>
        <end position="62"/>
    </location>
</feature>
<reference evidence="4 5" key="1">
    <citation type="submission" date="2024-06" db="EMBL/GenBank/DDBJ databases">
        <title>Sorghum-associated microbial communities from plants grown in Nebraska, USA.</title>
        <authorList>
            <person name="Schachtman D."/>
        </authorList>
    </citation>
    <scope>NUCLEOTIDE SEQUENCE [LARGE SCALE GENOMIC DNA]</scope>
    <source>
        <strain evidence="4 5">2709</strain>
    </source>
</reference>
<feature type="transmembrane region" description="Helical" evidence="1">
    <location>
        <begin position="14"/>
        <end position="32"/>
    </location>
</feature>
<dbReference type="EMBL" id="JBEPSH010000005">
    <property type="protein sequence ID" value="MET4577737.1"/>
    <property type="molecule type" value="Genomic_DNA"/>
</dbReference>
<dbReference type="InterPro" id="IPR049177">
    <property type="entry name" value="MgtC_SapB_SrpB_YhiD_N"/>
</dbReference>
<accession>A0ABV2QB04</accession>
<feature type="transmembrane region" description="Helical" evidence="1">
    <location>
        <begin position="239"/>
        <end position="262"/>
    </location>
</feature>
<proteinExistence type="predicted"/>
<dbReference type="Pfam" id="PF02308">
    <property type="entry name" value="MgtC"/>
    <property type="match status" value="1"/>
</dbReference>
<dbReference type="InterPro" id="IPR025105">
    <property type="entry name" value="DUF4010"/>
</dbReference>
<feature type="domain" description="DUF4010" evidence="3">
    <location>
        <begin position="186"/>
        <end position="395"/>
    </location>
</feature>
<feature type="transmembrane region" description="Helical" evidence="1">
    <location>
        <begin position="268"/>
        <end position="290"/>
    </location>
</feature>
<evidence type="ECO:0000259" key="3">
    <source>
        <dbReference type="Pfam" id="PF13194"/>
    </source>
</evidence>
<dbReference type="PANTHER" id="PTHR39084:SF1">
    <property type="entry name" value="DUF4010 DOMAIN-CONTAINING PROTEIN"/>
    <property type="match status" value="1"/>
</dbReference>
<feature type="transmembrane region" description="Helical" evidence="1">
    <location>
        <begin position="399"/>
        <end position="417"/>
    </location>
</feature>
<dbReference type="RefSeq" id="WP_354444363.1">
    <property type="nucleotide sequence ID" value="NZ_JBEPSH010000005.1"/>
</dbReference>
<keyword evidence="1" id="KW-0812">Transmembrane</keyword>
<keyword evidence="1" id="KW-0472">Membrane</keyword>
<comment type="caution">
    <text evidence="4">The sequence shown here is derived from an EMBL/GenBank/DDBJ whole genome shotgun (WGS) entry which is preliminary data.</text>
</comment>
<evidence type="ECO:0000313" key="4">
    <source>
        <dbReference type="EMBL" id="MET4577737.1"/>
    </source>
</evidence>
<evidence type="ECO:0000259" key="2">
    <source>
        <dbReference type="Pfam" id="PF02308"/>
    </source>
</evidence>
<feature type="domain" description="MgtC/SapB/SrpB/YhiD N-terminal" evidence="2">
    <location>
        <begin position="18"/>
        <end position="136"/>
    </location>
</feature>
<dbReference type="Pfam" id="PF13194">
    <property type="entry name" value="DUF4010"/>
    <property type="match status" value="1"/>
</dbReference>
<dbReference type="Proteomes" id="UP001549320">
    <property type="component" value="Unassembled WGS sequence"/>
</dbReference>
<gene>
    <name evidence="4" type="ORF">ABIE13_002848</name>
</gene>
<feature type="transmembrane region" description="Helical" evidence="1">
    <location>
        <begin position="372"/>
        <end position="393"/>
    </location>
</feature>
<feature type="transmembrane region" description="Helical" evidence="1">
    <location>
        <begin position="311"/>
        <end position="331"/>
    </location>
</feature>
<name>A0ABV2QB04_9BURK</name>
<organism evidence="4 5">
    <name type="scientific">Ottowia thiooxydans</name>
    <dbReference type="NCBI Taxonomy" id="219182"/>
    <lineage>
        <taxon>Bacteria</taxon>
        <taxon>Pseudomonadati</taxon>
        <taxon>Pseudomonadota</taxon>
        <taxon>Betaproteobacteria</taxon>
        <taxon>Burkholderiales</taxon>
        <taxon>Comamonadaceae</taxon>
        <taxon>Ottowia</taxon>
    </lineage>
</organism>
<evidence type="ECO:0000256" key="1">
    <source>
        <dbReference type="SAM" id="Phobius"/>
    </source>
</evidence>
<feature type="transmembrane region" description="Helical" evidence="1">
    <location>
        <begin position="180"/>
        <end position="201"/>
    </location>
</feature>
<feature type="transmembrane region" description="Helical" evidence="1">
    <location>
        <begin position="207"/>
        <end position="227"/>
    </location>
</feature>
<feature type="transmembrane region" description="Helical" evidence="1">
    <location>
        <begin position="98"/>
        <end position="130"/>
    </location>
</feature>
<sequence length="424" mass="43248">MDHSGPNALATPEVLIGLAVALGIGLLIGVDRERRKGDRERREAAGLRTFAVACFAGALAQVLPVPTLVPIGAVLVAVLAAISHWKSSSPDPGMTTELALFTTYMIGTLTVTAPSLGAACGAGLALLLVTRQWLHRFATQLLSEQELHDGILLAALALIALPLIPTRSIEWLGGMEPRPLAAMVLLILFIQAVGHVGMRWLGVRGGVLAAGLLSGFISSTATVASLGSQARKLPEQTPMLAGGACLSAVATWIQALAVSAALSPRAAIALMPAALAGALAAAGIGSLVLLERGPTKPIKPSTTTHSALRPREALTIALVMALVALLVAAAQRHYGDAGLQVSVALVALVDAHAPVASLASLHAANSLPTAQFVHGALIAVGVNTMVRCMVALVTGGPRYGLRVGAALLGSLACAYAVNRWLSAA</sequence>